<keyword evidence="7" id="KW-0677">Repeat</keyword>
<feature type="compositionally biased region" description="Basic and acidic residues" evidence="15">
    <location>
        <begin position="94"/>
        <end position="103"/>
    </location>
</feature>
<keyword evidence="10 14" id="KW-0472">Membrane</keyword>
<feature type="compositionally biased region" description="Low complexity" evidence="15">
    <location>
        <begin position="56"/>
        <end position="66"/>
    </location>
</feature>
<reference evidence="18" key="1">
    <citation type="journal article" date="2013" name="Genome Announc.">
        <title>Genome sequence of the basidiomycetous yeast Pseudozyma antarctica T-34, a producer of the glycolipid biosurfactants mannosylerythritol lipids.</title>
        <authorList>
            <person name="Morita T."/>
            <person name="Koike H."/>
            <person name="Koyama Y."/>
            <person name="Hagiwara H."/>
            <person name="Ito E."/>
            <person name="Fukuoka T."/>
            <person name="Imura T."/>
            <person name="Machida M."/>
            <person name="Kitamoto D."/>
        </authorList>
    </citation>
    <scope>NUCLEOTIDE SEQUENCE [LARGE SCALE GENOMIC DNA]</scope>
    <source>
        <strain evidence="18">T-34</strain>
    </source>
</reference>
<feature type="transmembrane region" description="Helical" evidence="14">
    <location>
        <begin position="793"/>
        <end position="811"/>
    </location>
</feature>
<evidence type="ECO:0000256" key="6">
    <source>
        <dbReference type="ARBA" id="ARBA00022692"/>
    </source>
</evidence>
<accession>M9LR27</accession>
<dbReference type="UniPathway" id="UPA00378"/>
<keyword evidence="5 14" id="KW-0808">Transferase</keyword>
<evidence type="ECO:0000256" key="12">
    <source>
        <dbReference type="ARBA" id="ARBA00045085"/>
    </source>
</evidence>
<feature type="domain" description="MIR" evidence="16">
    <location>
        <begin position="402"/>
        <end position="462"/>
    </location>
</feature>
<evidence type="ECO:0000256" key="3">
    <source>
        <dbReference type="ARBA" id="ARBA00007222"/>
    </source>
</evidence>
<evidence type="ECO:0000259" key="16">
    <source>
        <dbReference type="PROSITE" id="PS50919"/>
    </source>
</evidence>
<dbReference type="GO" id="GO:0004169">
    <property type="term" value="F:dolichyl-phosphate-mannose-protein mannosyltransferase activity"/>
    <property type="evidence" value="ECO:0007669"/>
    <property type="project" value="UniProtKB-UniRule"/>
</dbReference>
<dbReference type="FunFam" id="2.80.10.50:FF:000044">
    <property type="entry name" value="Dolichyl-phosphate-mannose-protein mannosyltransferase 4"/>
    <property type="match status" value="1"/>
</dbReference>
<feature type="transmembrane region" description="Helical" evidence="14">
    <location>
        <begin position="739"/>
        <end position="761"/>
    </location>
</feature>
<keyword evidence="9 14" id="KW-1133">Transmembrane helix</keyword>
<evidence type="ECO:0000256" key="9">
    <source>
        <dbReference type="ARBA" id="ARBA00022989"/>
    </source>
</evidence>
<dbReference type="EC" id="2.4.1.109" evidence="14"/>
<keyword evidence="4 14" id="KW-0328">Glycosyltransferase</keyword>
<dbReference type="CDD" id="cd23285">
    <property type="entry name" value="beta-trefoil_MIR_PMT4-like"/>
    <property type="match status" value="1"/>
</dbReference>
<comment type="catalytic activity">
    <reaction evidence="13 14">
        <text>a di-trans,poly-cis-dolichyl beta-D-mannosyl phosphate + L-seryl-[protein] = 3-O-(alpha-D-mannosyl)-L-seryl-[protein] + a di-trans,poly-cis-dolichyl phosphate + H(+)</text>
        <dbReference type="Rhea" id="RHEA:17377"/>
        <dbReference type="Rhea" id="RHEA-COMP:9863"/>
        <dbReference type="Rhea" id="RHEA-COMP:13546"/>
        <dbReference type="Rhea" id="RHEA-COMP:19498"/>
        <dbReference type="Rhea" id="RHEA-COMP:19501"/>
        <dbReference type="ChEBI" id="CHEBI:15378"/>
        <dbReference type="ChEBI" id="CHEBI:29999"/>
        <dbReference type="ChEBI" id="CHEBI:57683"/>
        <dbReference type="ChEBI" id="CHEBI:58211"/>
        <dbReference type="ChEBI" id="CHEBI:137321"/>
        <dbReference type="EC" id="2.4.1.109"/>
    </reaction>
</comment>
<dbReference type="InterPro" id="IPR003342">
    <property type="entry name" value="ArnT-like_N"/>
</dbReference>
<dbReference type="STRING" id="1151754.M9LR27"/>
<dbReference type="PANTHER" id="PTHR10050">
    <property type="entry name" value="DOLICHYL-PHOSPHATE-MANNOSE--PROTEIN MANNOSYLTRANSFERASE"/>
    <property type="match status" value="1"/>
</dbReference>
<name>M9LR27_PSEA3</name>
<evidence type="ECO:0000256" key="1">
    <source>
        <dbReference type="ARBA" id="ARBA00004477"/>
    </source>
</evidence>
<dbReference type="Gene3D" id="2.80.10.50">
    <property type="match status" value="1"/>
</dbReference>
<feature type="transmembrane region" description="Helical" evidence="14">
    <location>
        <begin position="349"/>
        <end position="370"/>
    </location>
</feature>
<keyword evidence="6 14" id="KW-0812">Transmembrane</keyword>
<dbReference type="SMR" id="M9LR27"/>
<evidence type="ECO:0000256" key="2">
    <source>
        <dbReference type="ARBA" id="ARBA00004922"/>
    </source>
</evidence>
<dbReference type="InterPro" id="IPR027005">
    <property type="entry name" value="PMT-like"/>
</dbReference>
<feature type="compositionally biased region" description="Basic and acidic residues" evidence="15">
    <location>
        <begin position="13"/>
        <end position="29"/>
    </location>
</feature>
<comment type="function">
    <text evidence="14">Transfers mannose from Dol-P-mannose to Ser or Thr residues on proteins.</text>
</comment>
<comment type="similarity">
    <text evidence="3 14">Belongs to the glycosyltransferase 39 family.</text>
</comment>
<feature type="transmembrane region" description="Helical" evidence="14">
    <location>
        <begin position="295"/>
        <end position="328"/>
    </location>
</feature>
<evidence type="ECO:0000256" key="8">
    <source>
        <dbReference type="ARBA" id="ARBA00022824"/>
    </source>
</evidence>
<keyword evidence="11" id="KW-0325">Glycoprotein</keyword>
<keyword evidence="8 14" id="KW-0256">Endoplasmic reticulum</keyword>
<dbReference type="GO" id="GO:0005789">
    <property type="term" value="C:endoplasmic reticulum membrane"/>
    <property type="evidence" value="ECO:0007669"/>
    <property type="project" value="UniProtKB-SubCell"/>
</dbReference>
<feature type="transmembrane region" description="Helical" evidence="14">
    <location>
        <begin position="237"/>
        <end position="254"/>
    </location>
</feature>
<evidence type="ECO:0000256" key="13">
    <source>
        <dbReference type="ARBA" id="ARBA00045102"/>
    </source>
</evidence>
<evidence type="ECO:0000256" key="11">
    <source>
        <dbReference type="ARBA" id="ARBA00023180"/>
    </source>
</evidence>
<dbReference type="Pfam" id="PF02366">
    <property type="entry name" value="PMT"/>
    <property type="match status" value="1"/>
</dbReference>
<feature type="domain" description="MIR" evidence="16">
    <location>
        <begin position="472"/>
        <end position="529"/>
    </location>
</feature>
<feature type="compositionally biased region" description="Polar residues" evidence="15">
    <location>
        <begin position="1"/>
        <end position="12"/>
    </location>
</feature>
<gene>
    <name evidence="17" type="ORF">PANT_15c00006</name>
</gene>
<dbReference type="PANTHER" id="PTHR10050:SF51">
    <property type="entry name" value="PROTEIN O-MANNOSYL-TRANSFERASE 1"/>
    <property type="match status" value="1"/>
</dbReference>
<feature type="transmembrane region" description="Helical" evidence="14">
    <location>
        <begin position="261"/>
        <end position="280"/>
    </location>
</feature>
<evidence type="ECO:0000256" key="14">
    <source>
        <dbReference type="RuleBase" id="RU367007"/>
    </source>
</evidence>
<evidence type="ECO:0000256" key="5">
    <source>
        <dbReference type="ARBA" id="ARBA00022679"/>
    </source>
</evidence>
<evidence type="ECO:0000313" key="18">
    <source>
        <dbReference type="Proteomes" id="UP000011976"/>
    </source>
</evidence>
<evidence type="ECO:0000256" key="15">
    <source>
        <dbReference type="SAM" id="MobiDB-lite"/>
    </source>
</evidence>
<comment type="pathway">
    <text evidence="2 14">Protein modification; protein glycosylation.</text>
</comment>
<evidence type="ECO:0000256" key="4">
    <source>
        <dbReference type="ARBA" id="ARBA00022676"/>
    </source>
</evidence>
<dbReference type="InterPro" id="IPR016093">
    <property type="entry name" value="MIR_motif"/>
</dbReference>
<proteinExistence type="inferred from homology"/>
<feature type="transmembrane region" description="Helical" evidence="14">
    <location>
        <begin position="674"/>
        <end position="695"/>
    </location>
</feature>
<feature type="domain" description="MIR" evidence="16">
    <location>
        <begin position="535"/>
        <end position="591"/>
    </location>
</feature>
<comment type="catalytic activity">
    <reaction evidence="12 14">
        <text>a di-trans,poly-cis-dolichyl beta-D-mannosyl phosphate + L-threonyl-[protein] = 3-O-(alpha-D-mannosyl)-L-threonyl-[protein] + a di-trans,poly-cis-dolichyl phosphate + H(+)</text>
        <dbReference type="Rhea" id="RHEA:53396"/>
        <dbReference type="Rhea" id="RHEA-COMP:11060"/>
        <dbReference type="Rhea" id="RHEA-COMP:13547"/>
        <dbReference type="Rhea" id="RHEA-COMP:19498"/>
        <dbReference type="Rhea" id="RHEA-COMP:19501"/>
        <dbReference type="ChEBI" id="CHEBI:15378"/>
        <dbReference type="ChEBI" id="CHEBI:30013"/>
        <dbReference type="ChEBI" id="CHEBI:57683"/>
        <dbReference type="ChEBI" id="CHEBI:58211"/>
        <dbReference type="ChEBI" id="CHEBI:137323"/>
        <dbReference type="EC" id="2.4.1.109"/>
    </reaction>
</comment>
<evidence type="ECO:0000256" key="7">
    <source>
        <dbReference type="ARBA" id="ARBA00022737"/>
    </source>
</evidence>
<evidence type="ECO:0000313" key="17">
    <source>
        <dbReference type="EMBL" id="GAC75296.1"/>
    </source>
</evidence>
<dbReference type="SMART" id="SM00472">
    <property type="entry name" value="MIR"/>
    <property type="match status" value="3"/>
</dbReference>
<comment type="subcellular location">
    <subcellularLocation>
        <location evidence="1 14">Endoplasmic reticulum membrane</location>
        <topology evidence="1 14">Multi-pass membrane protein</topology>
    </subcellularLocation>
</comment>
<dbReference type="PROSITE" id="PS50919">
    <property type="entry name" value="MIR"/>
    <property type="match status" value="3"/>
</dbReference>
<dbReference type="SUPFAM" id="SSF82109">
    <property type="entry name" value="MIR domain"/>
    <property type="match status" value="1"/>
</dbReference>
<dbReference type="InterPro" id="IPR036300">
    <property type="entry name" value="MIR_dom_sf"/>
</dbReference>
<dbReference type="Pfam" id="PF02815">
    <property type="entry name" value="MIR"/>
    <property type="match status" value="1"/>
</dbReference>
<evidence type="ECO:0000256" key="10">
    <source>
        <dbReference type="ARBA" id="ARBA00023136"/>
    </source>
</evidence>
<dbReference type="AlphaFoldDB" id="M9LR27"/>
<dbReference type="Proteomes" id="UP000011976">
    <property type="component" value="Unassembled WGS sequence"/>
</dbReference>
<dbReference type="InterPro" id="IPR032421">
    <property type="entry name" value="PMT_4TMC"/>
</dbReference>
<dbReference type="EMBL" id="DF196781">
    <property type="protein sequence ID" value="GAC75296.1"/>
    <property type="molecule type" value="Genomic_DNA"/>
</dbReference>
<sequence>MNATQNRFSNSRRPSDDASRAEQRSRAAERSSGAEAAKKGDAQTLVCASVGPSLSATTTTTTTTATIMDASRGQTVRARRNEQQQHAVPPPQHDLAHADDNDDHRKYRSNLHAVSPKVHAHPADTPIAVALFVLAAALRFYSISFPDQVVFDEVHFGKFAAYYLRREFHFDVHPPLAKLLNALAGYIAGFDGHFEFDQIGDKYLENNVPYIRMRALPAIIGSLQVPLIYAIMRHSGYAPIIGVFSAALLLFDNAHIAQDRLILLDAPLILFMMLSLYSYIRFYKLRYNEFSLAWWSWLLATGLNLALTMSCKMVGLFTFFTIGAAVLCDLWKLLDIRRGLDMDHVVRHFFARFFALIIFPFGVYLFWFWVHFAILIKSGPGDVFMSSQFQQTLQGNPMLSNARDIQYHDHITLQHKNTKAFLHSHLERYPLKYDDGRISSQGQQVTGYPHNDTNNVWQIIPTRPIPDDQADGRVVKHKDHIRLLHVNSNSYLLTHDVASPLMATNEEFTTTPANDTSRYDDTLFEFQLDESDLPDKSWKSKASWFRLIHVNTRVCMWTHPEPLPDWGFKQQEVNGNKNAMDKTCLWYVDDLVPSPSSPDYEERLKPLPPRKVVRMSFLKKWLELQLQMLQQNAGLTQSHPYATGPINWPFLLQGISFWTQDAGQHQIYMIGNLVSWWGTILSISIFAGVVGADLLARRRGIYPIPSAVRNRLHKSAGFFVAAWACHYVPFFLMSRQLFIHHYLPAHVCACLVAGAVVNFVASETVQFPISPPGPLLRVHDYRTRMDNVVPKQARAVMAVIMAALIVCFWWLSPLTYGTPGLTTAEVHARRLLSSWTLHFAK</sequence>
<dbReference type="OrthoDB" id="292747at2759"/>
<feature type="transmembrane region" description="Helical" evidence="14">
    <location>
        <begin position="716"/>
        <end position="733"/>
    </location>
</feature>
<feature type="region of interest" description="Disordered" evidence="15">
    <location>
        <begin position="1"/>
        <end position="42"/>
    </location>
</feature>
<feature type="region of interest" description="Disordered" evidence="15">
    <location>
        <begin position="54"/>
        <end position="103"/>
    </location>
</feature>
<protein>
    <recommendedName>
        <fullName evidence="14">Dolichyl-phosphate-mannose--protein mannosyltransferase</fullName>
        <ecNumber evidence="14">2.4.1.109</ecNumber>
    </recommendedName>
</protein>
<dbReference type="Pfam" id="PF16192">
    <property type="entry name" value="PMT_4TMC"/>
    <property type="match status" value="1"/>
</dbReference>
<organism evidence="17 18">
    <name type="scientific">Pseudozyma antarctica (strain T-34)</name>
    <name type="common">Yeast</name>
    <name type="synonym">Candida antarctica</name>
    <dbReference type="NCBI Taxonomy" id="1151754"/>
    <lineage>
        <taxon>Eukaryota</taxon>
        <taxon>Fungi</taxon>
        <taxon>Dikarya</taxon>
        <taxon>Basidiomycota</taxon>
        <taxon>Ustilaginomycotina</taxon>
        <taxon>Ustilaginomycetes</taxon>
        <taxon>Ustilaginales</taxon>
        <taxon>Ustilaginaceae</taxon>
        <taxon>Moesziomyces</taxon>
    </lineage>
</organism>